<dbReference type="Proteomes" id="UP001465668">
    <property type="component" value="Unassembled WGS sequence"/>
</dbReference>
<keyword evidence="8" id="KW-0175">Coiled coil</keyword>
<dbReference type="InterPro" id="IPR018521">
    <property type="entry name" value="TopoIB_AS"/>
</dbReference>
<proteinExistence type="inferred from homology"/>
<dbReference type="CDD" id="cd03488">
    <property type="entry name" value="Topoisomer_IB_N_htopoI_like"/>
    <property type="match status" value="1"/>
</dbReference>
<feature type="coiled-coil region" evidence="8">
    <location>
        <begin position="834"/>
        <end position="868"/>
    </location>
</feature>
<feature type="domain" description="DNA topoisomerase I eukaryotic-type" evidence="10">
    <location>
        <begin position="433"/>
        <end position="887"/>
    </location>
</feature>
<accession>A0ABR2XPV8</accession>
<feature type="compositionally biased region" description="Acidic residues" evidence="9">
    <location>
        <begin position="1"/>
        <end position="10"/>
    </location>
</feature>
<dbReference type="InterPro" id="IPR051062">
    <property type="entry name" value="Topoisomerase_IB"/>
</dbReference>
<dbReference type="EC" id="5.6.2.1" evidence="7"/>
<dbReference type="InterPro" id="IPR013499">
    <property type="entry name" value="TopoI_euk"/>
</dbReference>
<evidence type="ECO:0000313" key="12">
    <source>
        <dbReference type="Proteomes" id="UP001465668"/>
    </source>
</evidence>
<evidence type="ECO:0000256" key="6">
    <source>
        <dbReference type="PROSITE-ProRule" id="PRU01382"/>
    </source>
</evidence>
<comment type="caution">
    <text evidence="11">The sequence shown here is derived from an EMBL/GenBank/DDBJ whole genome shotgun (WGS) entry which is preliminary data.</text>
</comment>
<comment type="catalytic activity">
    <reaction evidence="1 6 7">
        <text>ATP-independent breakage of single-stranded DNA, followed by passage and rejoining.</text>
        <dbReference type="EC" id="5.6.2.1"/>
    </reaction>
</comment>
<name>A0ABR2XPV8_9PEZI</name>
<feature type="active site" description="O-(3'-phospho-DNA)-tyrosine intermediate" evidence="6">
    <location>
        <position position="873"/>
    </location>
</feature>
<dbReference type="InterPro" id="IPR048045">
    <property type="entry name" value="Topoisomer_I_DNA-bd"/>
</dbReference>
<evidence type="ECO:0000256" key="4">
    <source>
        <dbReference type="ARBA" id="ARBA00023125"/>
    </source>
</evidence>
<keyword evidence="5 6" id="KW-0413">Isomerase</keyword>
<dbReference type="Pfam" id="PF01028">
    <property type="entry name" value="Topoisom_I"/>
    <property type="match status" value="1"/>
</dbReference>
<dbReference type="Gene3D" id="3.90.15.10">
    <property type="entry name" value="Topoisomerase I, Chain A, domain 3"/>
    <property type="match status" value="1"/>
</dbReference>
<dbReference type="PROSITE" id="PS52038">
    <property type="entry name" value="TOPO_IB_2"/>
    <property type="match status" value="1"/>
</dbReference>
<evidence type="ECO:0000256" key="9">
    <source>
        <dbReference type="SAM" id="MobiDB-lite"/>
    </source>
</evidence>
<dbReference type="Gene3D" id="2.170.11.10">
    <property type="entry name" value="DNA Topoisomerase I, domain 2"/>
    <property type="match status" value="1"/>
</dbReference>
<dbReference type="Gene3D" id="1.10.132.10">
    <property type="match status" value="1"/>
</dbReference>
<dbReference type="PROSITE" id="PS00176">
    <property type="entry name" value="TOPO_IB_1"/>
    <property type="match status" value="1"/>
</dbReference>
<evidence type="ECO:0000256" key="1">
    <source>
        <dbReference type="ARBA" id="ARBA00000213"/>
    </source>
</evidence>
<evidence type="ECO:0000256" key="5">
    <source>
        <dbReference type="ARBA" id="ARBA00023235"/>
    </source>
</evidence>
<evidence type="ECO:0000256" key="8">
    <source>
        <dbReference type="SAM" id="Coils"/>
    </source>
</evidence>
<feature type="compositionally biased region" description="Basic and acidic residues" evidence="9">
    <location>
        <begin position="148"/>
        <end position="162"/>
    </location>
</feature>
<dbReference type="InterPro" id="IPR013500">
    <property type="entry name" value="TopoI_cat_euk"/>
</dbReference>
<evidence type="ECO:0000259" key="10">
    <source>
        <dbReference type="SMART" id="SM00435"/>
    </source>
</evidence>
<dbReference type="EMBL" id="JARVKM010000032">
    <property type="protein sequence ID" value="KAK9775734.1"/>
    <property type="molecule type" value="Genomic_DNA"/>
</dbReference>
<dbReference type="InterPro" id="IPR014727">
    <property type="entry name" value="TopoI_cat_a/b-sub_euk"/>
</dbReference>
<dbReference type="InterPro" id="IPR013034">
    <property type="entry name" value="DNA_topo_DNA_db_N_dom1"/>
</dbReference>
<dbReference type="InterPro" id="IPR001631">
    <property type="entry name" value="TopoI"/>
</dbReference>
<feature type="compositionally biased region" description="Low complexity" evidence="9">
    <location>
        <begin position="209"/>
        <end position="229"/>
    </location>
</feature>
<sequence>MSSDYSDDDTPLARPNGHLSAATVSKRDLAMDSSGGGRPTAVSIRNGPITGDDAMDIDGPQANGNSKRKSRTSHVSYKDESDSDDAPIAKRQKKVTVDSDSDDAPLNARKGRLPPKATEADFIDTDSDDDKPLTIKLAQKKKDIENAAAKEAKALRESVKDESDSDAPLAAPKKRQSNGVAKANGIKKDPDSDSDAPLKKPTKLKAKPAVKPAVKPAAKPTAKPSPATKGKAKVDVTPAKKAAAKNAVKKAAKKAESEDVEDEEDVDRWWDKPMIEDDGIKWQTLEHNGVMFPPAYEPLPKNVKLIYDGVPVVLQPEAEEVAGFFGAMVDSTHASNPVFQKNFFEDFREVLAKHGGAKDKQGNKVNIKDFSKCDFKPIFNYYKAKSEAKKARSKEEKKAEKEKKDKEEEPFKFCVWNGRKEKVGNFRIEPPSLFRGRGEHPKTGRLKLRVEPEQVTINIGKGAKVPEPPAGHKWKAVKHEKNASWLAMWQENINGNYKYVMTGADSSTKGQSDYKKFEKARNLKKYIARIRQDYEQDLRSEVMSDRQRATAIYLIDKFALRAGNEKDTENEAETVGCCSLKYQHITLKGENTVVFDFLGKDSIRYYDEVHVDRQVFKNLKLFKKDPKGEGDDIFDRLTTSSLNKHLNSYMPGLTAKVFRTYNASWTMSNLLEQLKFPANATVADKMVEYNKANREVAVLCNHKRTVNANHAAAMEKMGDRINAIKFQIWRHKLMLLDLDPKLKKKRGADFFALEEELNNDDWVKQHIEFLVEEQRTKITKKFETDNKKRVADGEKAFPEKELKERLKAADDLGKERRKEWKSKKVAAEGKGPTVEKIDQKLEKLENSLNQAERKKETQEDNKEVALGTSKINYIDPRLSVVFCKKFDVPISKVFSKTLEAKFQWAIKSVEEDWEF</sequence>
<dbReference type="Pfam" id="PF14370">
    <property type="entry name" value="Topo_C_assoc"/>
    <property type="match status" value="1"/>
</dbReference>
<dbReference type="PRINTS" id="PR00416">
    <property type="entry name" value="EUTPISMRASEI"/>
</dbReference>
<dbReference type="SUPFAM" id="SSF56741">
    <property type="entry name" value="Eukaryotic DNA topoisomerase I, N-terminal DNA-binding fragment"/>
    <property type="match status" value="1"/>
</dbReference>
<dbReference type="InterPro" id="IPR036202">
    <property type="entry name" value="TopoI_DNA-bd_euk_N_sf"/>
</dbReference>
<reference evidence="11 12" key="1">
    <citation type="submission" date="2024-02" db="EMBL/GenBank/DDBJ databases">
        <title>First draft genome assembly of two strains of Seiridium cardinale.</title>
        <authorList>
            <person name="Emiliani G."/>
            <person name="Scali E."/>
        </authorList>
    </citation>
    <scope>NUCLEOTIDE SEQUENCE [LARGE SCALE GENOMIC DNA]</scope>
    <source>
        <strain evidence="11 12">BM-138-000479</strain>
    </source>
</reference>
<dbReference type="PANTHER" id="PTHR10290:SF3">
    <property type="entry name" value="DNA TOPOISOMERASE 1"/>
    <property type="match status" value="1"/>
</dbReference>
<dbReference type="InterPro" id="IPR013030">
    <property type="entry name" value="DNA_topo_DNA_db_N_dom2"/>
</dbReference>
<dbReference type="CDD" id="cd00659">
    <property type="entry name" value="Topo_IB_C"/>
    <property type="match status" value="1"/>
</dbReference>
<dbReference type="Gene3D" id="1.10.10.41">
    <property type="entry name" value="Yeast DNA topoisomerase - domain 1"/>
    <property type="match status" value="1"/>
</dbReference>
<dbReference type="InterPro" id="IPR008336">
    <property type="entry name" value="TopoI_DNA-bd_euk"/>
</dbReference>
<dbReference type="InterPro" id="IPR014711">
    <property type="entry name" value="TopoI_cat_a-hlx-sub_euk"/>
</dbReference>
<evidence type="ECO:0000256" key="7">
    <source>
        <dbReference type="RuleBase" id="RU365101"/>
    </source>
</evidence>
<feature type="region of interest" description="Disordered" evidence="9">
    <location>
        <begin position="1"/>
        <end position="134"/>
    </location>
</feature>
<dbReference type="SMART" id="SM00435">
    <property type="entry name" value="TOPEUc"/>
    <property type="match status" value="1"/>
</dbReference>
<comment type="similarity">
    <text evidence="2 6 7">Belongs to the type IB topoisomerase family.</text>
</comment>
<organism evidence="11 12">
    <name type="scientific">Seiridium cardinale</name>
    <dbReference type="NCBI Taxonomy" id="138064"/>
    <lineage>
        <taxon>Eukaryota</taxon>
        <taxon>Fungi</taxon>
        <taxon>Dikarya</taxon>
        <taxon>Ascomycota</taxon>
        <taxon>Pezizomycotina</taxon>
        <taxon>Sordariomycetes</taxon>
        <taxon>Xylariomycetidae</taxon>
        <taxon>Amphisphaeriales</taxon>
        <taxon>Sporocadaceae</taxon>
        <taxon>Seiridium</taxon>
    </lineage>
</organism>
<protein>
    <recommendedName>
        <fullName evidence="7">DNA topoisomerase I</fullName>
        <ecNumber evidence="7">5.6.2.1</ecNumber>
    </recommendedName>
    <alternativeName>
        <fullName evidence="7">DNA topoisomerase 1</fullName>
    </alternativeName>
</protein>
<keyword evidence="12" id="KW-1185">Reference proteome</keyword>
<dbReference type="InterPro" id="IPR025834">
    <property type="entry name" value="TopoI_C_dom"/>
</dbReference>
<dbReference type="SUPFAM" id="SSF56349">
    <property type="entry name" value="DNA breaking-rejoining enzymes"/>
    <property type="match status" value="1"/>
</dbReference>
<dbReference type="PANTHER" id="PTHR10290">
    <property type="entry name" value="DNA TOPOISOMERASE I"/>
    <property type="match status" value="1"/>
</dbReference>
<keyword evidence="4 6" id="KW-0238">DNA-binding</keyword>
<comment type="function">
    <text evidence="7">Releases the supercoiling and torsional tension of DNA introduced during the DNA replication and transcription by transiently cleaving and rejoining one strand of the DNA duplex. Introduces a single-strand break via transesterification at the specific target site 5'-[CT]CCTTp site in duplex DNA. The scissile phosphodiester is attacked by the catalytic tyrosine of the enzyme, resulting in the formation of a DNA-(3'-phosphotyrosyl)-enzyme intermediate and the expulsion of a 5'-OH DNA strand. The free DNA strand then undergoes passage around the unbroken strand thus removing DNA supercoils. Finally, in the religation step, the DNA 5'-OH attacks the covalent intermediate to expel the active-site tyrosine and restore the DNA phosphodiester backbone.</text>
</comment>
<evidence type="ECO:0000313" key="11">
    <source>
        <dbReference type="EMBL" id="KAK9775734.1"/>
    </source>
</evidence>
<gene>
    <name evidence="11" type="ORF">SCAR479_07550</name>
</gene>
<dbReference type="InterPro" id="IPR011010">
    <property type="entry name" value="DNA_brk_join_enz"/>
</dbReference>
<feature type="region of interest" description="Disordered" evidence="9">
    <location>
        <begin position="148"/>
        <end position="242"/>
    </location>
</feature>
<dbReference type="Pfam" id="PF02919">
    <property type="entry name" value="Topoisom_I_N"/>
    <property type="match status" value="1"/>
</dbReference>
<evidence type="ECO:0000256" key="3">
    <source>
        <dbReference type="ARBA" id="ARBA00023029"/>
    </source>
</evidence>
<keyword evidence="3 6" id="KW-0799">Topoisomerase</keyword>
<evidence type="ECO:0000256" key="2">
    <source>
        <dbReference type="ARBA" id="ARBA00006645"/>
    </source>
</evidence>